<dbReference type="GO" id="GO:0019634">
    <property type="term" value="P:organic phosphonate metabolic process"/>
    <property type="evidence" value="ECO:0007669"/>
    <property type="project" value="InterPro"/>
</dbReference>
<dbReference type="EC" id="2.7.8.37" evidence="1"/>
<keyword evidence="1" id="KW-0456">Lyase</keyword>
<reference evidence="1" key="1">
    <citation type="journal article" date="2018" name="Genome Biol.">
        <title>SKESA: strategic k-mer extension for scrupulous assemblies.</title>
        <authorList>
            <person name="Souvorov A."/>
            <person name="Agarwala R."/>
            <person name="Lipman D.J."/>
        </authorList>
    </citation>
    <scope>NUCLEOTIDE SEQUENCE</scope>
    <source>
        <strain evidence="1">1363-65</strain>
    </source>
</reference>
<dbReference type="NCBIfam" id="TIGR03292">
    <property type="entry name" value="PhnH_redo"/>
    <property type="match status" value="1"/>
</dbReference>
<dbReference type="InterPro" id="IPR038058">
    <property type="entry name" value="PhnH-like_sp"/>
</dbReference>
<dbReference type="GO" id="GO:0016829">
    <property type="term" value="F:lyase activity"/>
    <property type="evidence" value="ECO:0007669"/>
    <property type="project" value="UniProtKB-KW"/>
</dbReference>
<dbReference type="Pfam" id="PF05845">
    <property type="entry name" value="PhnH"/>
    <property type="match status" value="1"/>
</dbReference>
<protein>
    <submittedName>
        <fullName evidence="1">Phosphonate C-P lyase system protein PhnH</fullName>
        <ecNumber evidence="1">2.7.8.37</ecNumber>
    </submittedName>
</protein>
<keyword evidence="1" id="KW-0808">Transferase</keyword>
<accession>A0A737BTR2</accession>
<dbReference type="GO" id="GO:0061693">
    <property type="term" value="F:alpha-D-ribose 1-methylphosphonate 5-triphosphate synthase activity"/>
    <property type="evidence" value="ECO:0007669"/>
    <property type="project" value="UniProtKB-EC"/>
</dbReference>
<name>A0A737BTR2_SALER</name>
<dbReference type="SUPFAM" id="SSF159709">
    <property type="entry name" value="PhnH-like"/>
    <property type="match status" value="1"/>
</dbReference>
<dbReference type="EMBL" id="DAATDB010000016">
    <property type="protein sequence ID" value="HAE8102728.1"/>
    <property type="molecule type" value="Genomic_DNA"/>
</dbReference>
<comment type="caution">
    <text evidence="1">The sequence shown here is derived from an EMBL/GenBank/DDBJ whole genome shotgun (WGS) entry which is preliminary data.</text>
</comment>
<dbReference type="AlphaFoldDB" id="A0A737BTR2"/>
<gene>
    <name evidence="1" type="primary">phnH</name>
    <name evidence="1" type="ORF">GNC09_002759</name>
</gene>
<sequence>MTQSTALQTAFNLPVQDAQQSFRRLLKAMSEPGVIVGLHQLKQGWQPLNLATTSVLLTLVDGDTPVWLSPAVNNDIARQNLRFHTNAPLVEHPQQATFAVADARISVEQLNALSAGSAVAPETSATLIVQLSGLSGGRMLRLTGAGIAEERMIAPQLPDCLLHELTERPHPFPLGVDILLTCGERLLAIPRTTHVEVC</sequence>
<evidence type="ECO:0000313" key="1">
    <source>
        <dbReference type="EMBL" id="HAE8102728.1"/>
    </source>
</evidence>
<organism evidence="1">
    <name type="scientific">Salmonella enterica subsp. indica serovar 45:a:e,n,x</name>
    <dbReference type="NCBI Taxonomy" id="1307500"/>
    <lineage>
        <taxon>Bacteria</taxon>
        <taxon>Pseudomonadati</taxon>
        <taxon>Pseudomonadota</taxon>
        <taxon>Gammaproteobacteria</taxon>
        <taxon>Enterobacterales</taxon>
        <taxon>Enterobacteriaceae</taxon>
        <taxon>Salmonella</taxon>
    </lineage>
</organism>
<dbReference type="Gene3D" id="3.40.50.11310">
    <property type="entry name" value="Bacterial phosphonate metabolism protein PhnH"/>
    <property type="match status" value="1"/>
</dbReference>
<reference evidence="1" key="2">
    <citation type="submission" date="2018-07" db="EMBL/GenBank/DDBJ databases">
        <authorList>
            <consortium name="NCBI Pathogen Detection Project"/>
        </authorList>
    </citation>
    <scope>NUCLEOTIDE SEQUENCE</scope>
    <source>
        <strain evidence="1">1363-65</strain>
    </source>
</reference>
<dbReference type="PIRSF" id="PIRSF020680">
    <property type="entry name" value="PhnH"/>
    <property type="match status" value="1"/>
</dbReference>
<dbReference type="InterPro" id="IPR008772">
    <property type="entry name" value="Phosphonate_metab_PhnH"/>
</dbReference>
<proteinExistence type="predicted"/>